<proteinExistence type="inferred from homology"/>
<dbReference type="Gene3D" id="2.60.40.1180">
    <property type="entry name" value="Golgi alpha-mannosidase II"/>
    <property type="match status" value="1"/>
</dbReference>
<dbReference type="InterPro" id="IPR055240">
    <property type="entry name" value="CBM13-like"/>
</dbReference>
<evidence type="ECO:0000256" key="5">
    <source>
        <dbReference type="RuleBase" id="RU361168"/>
    </source>
</evidence>
<dbReference type="EMBL" id="JBHSAY010000019">
    <property type="protein sequence ID" value="MFC4134933.1"/>
    <property type="molecule type" value="Genomic_DNA"/>
</dbReference>
<dbReference type="InterPro" id="IPR006584">
    <property type="entry name" value="Cellulose-bd_IV"/>
</dbReference>
<dbReference type="InterPro" id="IPR002241">
    <property type="entry name" value="Glyco_hydro_27"/>
</dbReference>
<keyword evidence="4 5" id="KW-0326">Glycosidase</keyword>
<dbReference type="InterPro" id="IPR041233">
    <property type="entry name" value="Melibiase_C"/>
</dbReference>
<dbReference type="PANTHER" id="PTHR11452">
    <property type="entry name" value="ALPHA-GALACTOSIDASE/ALPHA-N-ACETYLGALACTOSAMINIDASE"/>
    <property type="match status" value="1"/>
</dbReference>
<dbReference type="Pfam" id="PF22704">
    <property type="entry name" value="CBM13-like"/>
    <property type="match status" value="1"/>
</dbReference>
<dbReference type="SMART" id="SM00606">
    <property type="entry name" value="CBD_IV"/>
    <property type="match status" value="2"/>
</dbReference>
<dbReference type="SUPFAM" id="SSF51445">
    <property type="entry name" value="(Trans)glycosidases"/>
    <property type="match status" value="1"/>
</dbReference>
<keyword evidence="2" id="KW-0732">Signal</keyword>
<dbReference type="PROSITE" id="PS51175">
    <property type="entry name" value="CBM6"/>
    <property type="match status" value="2"/>
</dbReference>
<protein>
    <recommendedName>
        <fullName evidence="5">Alpha-galactosidase</fullName>
        <ecNumber evidence="5">3.2.1.22</ecNumber>
    </recommendedName>
    <alternativeName>
        <fullName evidence="5">Melibiase</fullName>
    </alternativeName>
</protein>
<accession>A0ABV8LX09</accession>
<dbReference type="Pfam" id="PF03422">
    <property type="entry name" value="CBM_6"/>
    <property type="match status" value="1"/>
</dbReference>
<keyword evidence="8" id="KW-1185">Reference proteome</keyword>
<evidence type="ECO:0000256" key="2">
    <source>
        <dbReference type="ARBA" id="ARBA00022729"/>
    </source>
</evidence>
<dbReference type="CDD" id="cd04082">
    <property type="entry name" value="CBM35_pectate_lyase-like"/>
    <property type="match status" value="2"/>
</dbReference>
<dbReference type="Pfam" id="PF17801">
    <property type="entry name" value="Melibiase_C"/>
    <property type="match status" value="1"/>
</dbReference>
<evidence type="ECO:0000256" key="4">
    <source>
        <dbReference type="ARBA" id="ARBA00023295"/>
    </source>
</evidence>
<dbReference type="Proteomes" id="UP001595816">
    <property type="component" value="Unassembled WGS sequence"/>
</dbReference>
<evidence type="ECO:0000313" key="8">
    <source>
        <dbReference type="Proteomes" id="UP001595816"/>
    </source>
</evidence>
<gene>
    <name evidence="7" type="ORF">ACFOZ4_30350</name>
</gene>
<dbReference type="Gene3D" id="2.60.120.260">
    <property type="entry name" value="Galactose-binding domain-like"/>
    <property type="match status" value="2"/>
</dbReference>
<dbReference type="SUPFAM" id="SSF49785">
    <property type="entry name" value="Galactose-binding domain-like"/>
    <property type="match status" value="2"/>
</dbReference>
<feature type="domain" description="CBM6" evidence="6">
    <location>
        <begin position="408"/>
        <end position="532"/>
    </location>
</feature>
<dbReference type="PRINTS" id="PR00740">
    <property type="entry name" value="GLHYDRLASE27"/>
</dbReference>
<dbReference type="InterPro" id="IPR005084">
    <property type="entry name" value="CBM6"/>
</dbReference>
<organism evidence="7 8">
    <name type="scientific">Hamadaea flava</name>
    <dbReference type="NCBI Taxonomy" id="1742688"/>
    <lineage>
        <taxon>Bacteria</taxon>
        <taxon>Bacillati</taxon>
        <taxon>Actinomycetota</taxon>
        <taxon>Actinomycetes</taxon>
        <taxon>Micromonosporales</taxon>
        <taxon>Micromonosporaceae</taxon>
        <taxon>Hamadaea</taxon>
    </lineage>
</organism>
<reference evidence="8" key="1">
    <citation type="journal article" date="2019" name="Int. J. Syst. Evol. Microbiol.">
        <title>The Global Catalogue of Microorganisms (GCM) 10K type strain sequencing project: providing services to taxonomists for standard genome sequencing and annotation.</title>
        <authorList>
            <consortium name="The Broad Institute Genomics Platform"/>
            <consortium name="The Broad Institute Genome Sequencing Center for Infectious Disease"/>
            <person name="Wu L."/>
            <person name="Ma J."/>
        </authorList>
    </citation>
    <scope>NUCLEOTIDE SEQUENCE [LARGE SCALE GENOMIC DNA]</scope>
    <source>
        <strain evidence="8">CGMCC 4.7289</strain>
    </source>
</reference>
<dbReference type="RefSeq" id="WP_253762424.1">
    <property type="nucleotide sequence ID" value="NZ_JAMZDZ010000001.1"/>
</dbReference>
<dbReference type="CDD" id="cd14792">
    <property type="entry name" value="GH27"/>
    <property type="match status" value="1"/>
</dbReference>
<dbReference type="PROSITE" id="PS50194">
    <property type="entry name" value="FILAMIN_REPEAT"/>
    <property type="match status" value="1"/>
</dbReference>
<dbReference type="InterPro" id="IPR013785">
    <property type="entry name" value="Aldolase_TIM"/>
</dbReference>
<dbReference type="InterPro" id="IPR000111">
    <property type="entry name" value="Glyco_hydro_27/36_CS"/>
</dbReference>
<dbReference type="PROSITE" id="PS00512">
    <property type="entry name" value="ALPHA_GALACTOSIDASE"/>
    <property type="match status" value="1"/>
</dbReference>
<dbReference type="EC" id="3.2.1.22" evidence="5"/>
<keyword evidence="3 5" id="KW-0378">Hydrolase</keyword>
<feature type="domain" description="CBM6" evidence="6">
    <location>
        <begin position="540"/>
        <end position="662"/>
    </location>
</feature>
<dbReference type="InterPro" id="IPR013780">
    <property type="entry name" value="Glyco_hydro_b"/>
</dbReference>
<comment type="catalytic activity">
    <reaction evidence="5">
        <text>Hydrolysis of terminal, non-reducing alpha-D-galactose residues in alpha-D-galactosides, including galactose oligosaccharides, galactomannans and galactolipids.</text>
        <dbReference type="EC" id="3.2.1.22"/>
    </reaction>
</comment>
<comment type="caution">
    <text evidence="7">The sequence shown here is derived from an EMBL/GenBank/DDBJ whole genome shotgun (WGS) entry which is preliminary data.</text>
</comment>
<dbReference type="InterPro" id="IPR008979">
    <property type="entry name" value="Galactose-bd-like_sf"/>
</dbReference>
<dbReference type="PANTHER" id="PTHR11452:SF75">
    <property type="entry name" value="ALPHA-GALACTOSIDASE MEL1"/>
    <property type="match status" value="1"/>
</dbReference>
<evidence type="ECO:0000313" key="7">
    <source>
        <dbReference type="EMBL" id="MFC4134933.1"/>
    </source>
</evidence>
<name>A0ABV8LX09_9ACTN</name>
<dbReference type="InterPro" id="IPR017868">
    <property type="entry name" value="Filamin/ABP280_repeat-like"/>
</dbReference>
<dbReference type="Pfam" id="PF16499">
    <property type="entry name" value="Melibiase_2"/>
    <property type="match status" value="1"/>
</dbReference>
<evidence type="ECO:0000256" key="3">
    <source>
        <dbReference type="ARBA" id="ARBA00022801"/>
    </source>
</evidence>
<comment type="similarity">
    <text evidence="1 5">Belongs to the glycosyl hydrolase 27 family.</text>
</comment>
<keyword evidence="5" id="KW-1015">Disulfide bond</keyword>
<dbReference type="Gene3D" id="3.20.20.70">
    <property type="entry name" value="Aldolase class I"/>
    <property type="match status" value="1"/>
</dbReference>
<evidence type="ECO:0000256" key="1">
    <source>
        <dbReference type="ARBA" id="ARBA00009743"/>
    </source>
</evidence>
<sequence>MRTQKMARALIAAAVTCAATVLMVIGGARPATALANGLARTPPMGFNNWNSTACRAEFNEAMVLGIMDIFVDQGLREAGYTYVNLDDCWAVPAPNSRDAAGNLIPDPARFPRGIKYLADYAHARGLKLGIYTSAGTKTCNTLGFSGGLGHEQQDAATFASWGVDYLKYDNCNNQGVDPVLRYTTMRDALLATGRPIVYSICEWGRSDPKVWTWGADVGNLWRTTGDISDNWTSMIGKAQANRVLSQYAGPGQWNDPDMLEVGNGGMTATEYRTHFSLWAIMAAPLLIGSDLRKATADTFSILKNADVIAVDQDPLGRQGTLVSNDGAGHVVYARTLANGDRAVALSNETTTTATIATSAAAIGIGGSSSYTLKDLWSKATSTTSGAISASVGAHATTLYRVSRAGTTTRIEAENAVFTSGSTVDTNWSGYSGPGFVNTPNSSGSYVEFTVTAVQAGPARLTFDYGNGSTADRPATLTVNGSGSTSLAFPPTGAWSLWKTQVATVSLAAGANTIRLTATGSGGVANLDYLDVTVTPSTPTQNYEAEDATIVQGVVESNHTGYTGTGFVNGDNLAGPYVEWTVTPSAAGPATITLRYANGTAATRTADVRVNGALVQTLSFPSTGNWDTWSTATFTASLAGGANTIRITATGADGNPNLDRLTI</sequence>
<evidence type="ECO:0000259" key="6">
    <source>
        <dbReference type="PROSITE" id="PS51175"/>
    </source>
</evidence>
<dbReference type="InterPro" id="IPR017853">
    <property type="entry name" value="GH"/>
</dbReference>
<dbReference type="SUPFAM" id="SSF51011">
    <property type="entry name" value="Glycosyl hydrolase domain"/>
    <property type="match status" value="1"/>
</dbReference>